<evidence type="ECO:0000313" key="1">
    <source>
        <dbReference type="EMBL" id="KAK3224349.1"/>
    </source>
</evidence>
<dbReference type="AlphaFoldDB" id="A0AAE0EDR3"/>
<protein>
    <submittedName>
        <fullName evidence="1">Uncharacterized protein</fullName>
    </submittedName>
</protein>
<dbReference type="InterPro" id="IPR023393">
    <property type="entry name" value="START-like_dom_sf"/>
</dbReference>
<comment type="caution">
    <text evidence="1">The sequence shown here is derived from an EMBL/GenBank/DDBJ whole genome shotgun (WGS) entry which is preliminary data.</text>
</comment>
<accession>A0AAE0EDR3</accession>
<sequence>MCYGQPSANQRSLAQPMWLEPSTNNRRTTTLGLVHTTKVRPPTSLQAIHKELHLAKCRHHSWWHGNCTRSNDHLRLTGYNQHGEARQCSMMTCMSCNLKEIEGGRKTVVVESYVVDVPEGNSSDDTCTFVETIIGCNLRSLANVLEKLMVADHDL</sequence>
<evidence type="ECO:0000313" key="2">
    <source>
        <dbReference type="Proteomes" id="UP001281410"/>
    </source>
</evidence>
<proteinExistence type="predicted"/>
<reference evidence="1" key="1">
    <citation type="journal article" date="2023" name="Plant J.">
        <title>Genome sequences and population genomics provide insights into the demographic history, inbreeding, and mutation load of two 'living fossil' tree species of Dipteronia.</title>
        <authorList>
            <person name="Feng Y."/>
            <person name="Comes H.P."/>
            <person name="Chen J."/>
            <person name="Zhu S."/>
            <person name="Lu R."/>
            <person name="Zhang X."/>
            <person name="Li P."/>
            <person name="Qiu J."/>
            <person name="Olsen K.M."/>
            <person name="Qiu Y."/>
        </authorList>
    </citation>
    <scope>NUCLEOTIDE SEQUENCE</scope>
    <source>
        <strain evidence="1">NBL</strain>
    </source>
</reference>
<gene>
    <name evidence="1" type="ORF">Dsin_011374</name>
</gene>
<dbReference type="Proteomes" id="UP001281410">
    <property type="component" value="Unassembled WGS sequence"/>
</dbReference>
<organism evidence="1 2">
    <name type="scientific">Dipteronia sinensis</name>
    <dbReference type="NCBI Taxonomy" id="43782"/>
    <lineage>
        <taxon>Eukaryota</taxon>
        <taxon>Viridiplantae</taxon>
        <taxon>Streptophyta</taxon>
        <taxon>Embryophyta</taxon>
        <taxon>Tracheophyta</taxon>
        <taxon>Spermatophyta</taxon>
        <taxon>Magnoliopsida</taxon>
        <taxon>eudicotyledons</taxon>
        <taxon>Gunneridae</taxon>
        <taxon>Pentapetalae</taxon>
        <taxon>rosids</taxon>
        <taxon>malvids</taxon>
        <taxon>Sapindales</taxon>
        <taxon>Sapindaceae</taxon>
        <taxon>Hippocastanoideae</taxon>
        <taxon>Acereae</taxon>
        <taxon>Dipteronia</taxon>
    </lineage>
</organism>
<keyword evidence="2" id="KW-1185">Reference proteome</keyword>
<dbReference type="EMBL" id="JANJYJ010000003">
    <property type="protein sequence ID" value="KAK3224349.1"/>
    <property type="molecule type" value="Genomic_DNA"/>
</dbReference>
<dbReference type="Gene3D" id="3.30.530.20">
    <property type="match status" value="1"/>
</dbReference>
<name>A0AAE0EDR3_9ROSI</name>